<dbReference type="RefSeq" id="WP_254675374.1">
    <property type="nucleotide sequence ID" value="NZ_JAMWDU010000005.1"/>
</dbReference>
<dbReference type="InterPro" id="IPR043138">
    <property type="entry name" value="GGT_lsub"/>
</dbReference>
<organism evidence="7 8">
    <name type="scientific">Devosia ureilytica</name>
    <dbReference type="NCBI Taxonomy" id="2952754"/>
    <lineage>
        <taxon>Bacteria</taxon>
        <taxon>Pseudomonadati</taxon>
        <taxon>Pseudomonadota</taxon>
        <taxon>Alphaproteobacteria</taxon>
        <taxon>Hyphomicrobiales</taxon>
        <taxon>Devosiaceae</taxon>
        <taxon>Devosia</taxon>
    </lineage>
</organism>
<dbReference type="PANTHER" id="PTHR43881">
    <property type="entry name" value="GAMMA-GLUTAMYLTRANSPEPTIDASE (AFU_ORTHOLOGUE AFUA_4G13580)"/>
    <property type="match status" value="1"/>
</dbReference>
<dbReference type="SUPFAM" id="SSF56235">
    <property type="entry name" value="N-terminal nucleophile aminohydrolases (Ntn hydrolases)"/>
    <property type="match status" value="1"/>
</dbReference>
<name>A0A9Q4ARH7_9HYPH</name>
<dbReference type="GO" id="GO:0103068">
    <property type="term" value="F:leukotriene C4 gamma-glutamyl transferase activity"/>
    <property type="evidence" value="ECO:0007669"/>
    <property type="project" value="UniProtKB-EC"/>
</dbReference>
<dbReference type="EC" id="3.4.19.13" evidence="6"/>
<comment type="caution">
    <text evidence="7">The sequence shown here is derived from an EMBL/GenBank/DDBJ whole genome shotgun (WGS) entry which is preliminary data.</text>
</comment>
<keyword evidence="6" id="KW-0378">Hydrolase</keyword>
<dbReference type="GO" id="GO:0036374">
    <property type="term" value="F:glutathione hydrolase activity"/>
    <property type="evidence" value="ECO:0007669"/>
    <property type="project" value="UniProtKB-UniRule"/>
</dbReference>
<evidence type="ECO:0000256" key="6">
    <source>
        <dbReference type="RuleBase" id="RU368036"/>
    </source>
</evidence>
<feature type="active site" description="Nucleophile" evidence="4">
    <location>
        <position position="351"/>
    </location>
</feature>
<keyword evidence="6" id="KW-0865">Zymogen</keyword>
<evidence type="ECO:0000256" key="2">
    <source>
        <dbReference type="ARBA" id="ARBA00001089"/>
    </source>
</evidence>
<dbReference type="EMBL" id="JAMWDU010000005">
    <property type="protein sequence ID" value="MCP8888317.1"/>
    <property type="molecule type" value="Genomic_DNA"/>
</dbReference>
<keyword evidence="6 7" id="KW-0808">Transferase</keyword>
<evidence type="ECO:0000313" key="7">
    <source>
        <dbReference type="EMBL" id="MCP8888317.1"/>
    </source>
</evidence>
<dbReference type="Pfam" id="PF01019">
    <property type="entry name" value="G_glu_transpept"/>
    <property type="match status" value="1"/>
</dbReference>
<comment type="catalytic activity">
    <reaction evidence="3 6">
        <text>an N-terminal (5-L-glutamyl)-[peptide] + an alpha-amino acid = 5-L-glutamyl amino acid + an N-terminal L-alpha-aminoacyl-[peptide]</text>
        <dbReference type="Rhea" id="RHEA:23904"/>
        <dbReference type="Rhea" id="RHEA-COMP:9780"/>
        <dbReference type="Rhea" id="RHEA-COMP:9795"/>
        <dbReference type="ChEBI" id="CHEBI:77644"/>
        <dbReference type="ChEBI" id="CHEBI:78597"/>
        <dbReference type="ChEBI" id="CHEBI:78599"/>
        <dbReference type="ChEBI" id="CHEBI:78608"/>
        <dbReference type="EC" id="2.3.2.2"/>
    </reaction>
</comment>
<dbReference type="InterPro" id="IPR043137">
    <property type="entry name" value="GGT_ssub_C"/>
</dbReference>
<gene>
    <name evidence="7" type="primary">ggt</name>
    <name evidence="7" type="ORF">NF348_14440</name>
</gene>
<dbReference type="GO" id="GO:0006750">
    <property type="term" value="P:glutathione biosynthetic process"/>
    <property type="evidence" value="ECO:0007669"/>
    <property type="project" value="UniProtKB-KW"/>
</dbReference>
<dbReference type="NCBIfam" id="TIGR00066">
    <property type="entry name" value="g_glut_trans"/>
    <property type="match status" value="1"/>
</dbReference>
<dbReference type="GO" id="GO:0006751">
    <property type="term" value="P:glutathione catabolic process"/>
    <property type="evidence" value="ECO:0007669"/>
    <property type="project" value="UniProtKB-UniRule"/>
</dbReference>
<accession>A0A9Q4ARH7</accession>
<dbReference type="Gene3D" id="3.60.20.40">
    <property type="match status" value="1"/>
</dbReference>
<dbReference type="PANTHER" id="PTHR43881:SF1">
    <property type="entry name" value="GAMMA-GLUTAMYLTRANSPEPTIDASE (AFU_ORTHOLOGUE AFUA_4G13580)"/>
    <property type="match status" value="1"/>
</dbReference>
<dbReference type="Gene3D" id="1.10.246.130">
    <property type="match status" value="1"/>
</dbReference>
<feature type="binding site" evidence="5">
    <location>
        <position position="434"/>
    </location>
    <ligand>
        <name>L-glutamate</name>
        <dbReference type="ChEBI" id="CHEBI:29985"/>
    </ligand>
</feature>
<dbReference type="PRINTS" id="PR01210">
    <property type="entry name" value="GGTRANSPTASE"/>
</dbReference>
<evidence type="ECO:0000256" key="4">
    <source>
        <dbReference type="PIRSR" id="PIRSR600101-1"/>
    </source>
</evidence>
<comment type="similarity">
    <text evidence="6">Belongs to the gamma-glutamyltransferase family.</text>
</comment>
<dbReference type="InterPro" id="IPR000101">
    <property type="entry name" value="GGT_peptidase"/>
</dbReference>
<reference evidence="7" key="1">
    <citation type="submission" date="2022-06" db="EMBL/GenBank/DDBJ databases">
        <title>Devosia sp. XJ19-45 genome assembly.</title>
        <authorList>
            <person name="Li B."/>
            <person name="Cai M."/>
            <person name="Nie G."/>
            <person name="Li W."/>
        </authorList>
    </citation>
    <scope>NUCLEOTIDE SEQUENCE</scope>
    <source>
        <strain evidence="7">XJ19-45</strain>
    </source>
</reference>
<protein>
    <recommendedName>
        <fullName evidence="6">Glutathione hydrolase proenzyme</fullName>
        <ecNumber evidence="6">2.3.2.2</ecNumber>
        <ecNumber evidence="6">3.4.19.13</ecNumber>
    </recommendedName>
    <component>
        <recommendedName>
            <fullName evidence="6">Glutathione hydrolase large chain</fullName>
        </recommendedName>
    </component>
    <component>
        <recommendedName>
            <fullName evidence="6">Glutathione hydrolase small chain</fullName>
        </recommendedName>
    </component>
</protein>
<dbReference type="Proteomes" id="UP001060275">
    <property type="component" value="Unassembled WGS sequence"/>
</dbReference>
<comment type="PTM">
    <text evidence="6">Cleaved by autocatalysis into a large and a small subunit.</text>
</comment>
<dbReference type="EC" id="2.3.2.2" evidence="6"/>
<keyword evidence="8" id="KW-1185">Reference proteome</keyword>
<evidence type="ECO:0000256" key="5">
    <source>
        <dbReference type="PIRSR" id="PIRSR600101-2"/>
    </source>
</evidence>
<comment type="catalytic activity">
    <reaction evidence="1 6">
        <text>an S-substituted glutathione + H2O = an S-substituted L-cysteinylglycine + L-glutamate</text>
        <dbReference type="Rhea" id="RHEA:59468"/>
        <dbReference type="ChEBI" id="CHEBI:15377"/>
        <dbReference type="ChEBI" id="CHEBI:29985"/>
        <dbReference type="ChEBI" id="CHEBI:90779"/>
        <dbReference type="ChEBI" id="CHEBI:143103"/>
        <dbReference type="EC" id="3.4.19.13"/>
    </reaction>
</comment>
<keyword evidence="6 7" id="KW-0012">Acyltransferase</keyword>
<comment type="pathway">
    <text evidence="6">Sulfur metabolism; glutathione metabolism.</text>
</comment>
<evidence type="ECO:0000256" key="1">
    <source>
        <dbReference type="ARBA" id="ARBA00001049"/>
    </source>
</evidence>
<evidence type="ECO:0000256" key="3">
    <source>
        <dbReference type="ARBA" id="ARBA00047417"/>
    </source>
</evidence>
<keyword evidence="6" id="KW-0317">Glutathione biosynthesis</keyword>
<sequence length="529" mass="55979">MLERDYISPGRSAALGENGMAATSHPLATTTAIDVLRAGGNAMDAALAAVAVQCVVEPAMTGIGGDCFAIVAPAGKAPIAFNGSGRSPKAASAPALRDQGMTQIAARSAHAVTIPGAVDAWCQLSEAYGSMGLDRLLQPAIDLAENGYRVTGRVALDWARYQSTVATDADAAACYLPGGKPPRTGEKFVHKQLAESLRRIARAGRAGFYEGPVAEEIVTKLKAMGGPHALEDFADYRGDFVEPISARFRGHDVLECPPNGQGLAALVMLRILDGFDLSDSAVSEADRVHLLAEASNAAYTMRDLLIADPATMRVPVQDILSDRFIGDLRGKIALDRVQPPAIWTDAVHRDTVYISVVDKDGNVVSLINSIFNAFGSGILAPQSGVLLQNRGSGFSLIQGHPNELAGGKRPLHTIIPALVMKDGKPLMPFGVMGGQFQAVGHTHFLSHMFDRGFDPQRANEAPRSFAFNGTLTMEAGFGDAVRADLVRRGHSVAWAEDPIGGCQAIYIDHQRGLLIGGSDHRKDGLALGY</sequence>
<proteinExistence type="inferred from homology"/>
<comment type="catalytic activity">
    <reaction evidence="2 6">
        <text>glutathione + H2O = L-cysteinylglycine + L-glutamate</text>
        <dbReference type="Rhea" id="RHEA:28807"/>
        <dbReference type="ChEBI" id="CHEBI:15377"/>
        <dbReference type="ChEBI" id="CHEBI:29985"/>
        <dbReference type="ChEBI" id="CHEBI:57925"/>
        <dbReference type="ChEBI" id="CHEBI:61694"/>
        <dbReference type="EC" id="3.4.19.13"/>
    </reaction>
</comment>
<dbReference type="AlphaFoldDB" id="A0A9Q4ARH7"/>
<dbReference type="InterPro" id="IPR029055">
    <property type="entry name" value="Ntn_hydrolases_N"/>
</dbReference>
<dbReference type="InterPro" id="IPR052896">
    <property type="entry name" value="GGT-like_enzyme"/>
</dbReference>
<comment type="subunit">
    <text evidence="6">This enzyme consists of two polypeptide chains, which are synthesized in precursor form from a single polypeptide.</text>
</comment>
<evidence type="ECO:0000313" key="8">
    <source>
        <dbReference type="Proteomes" id="UP001060275"/>
    </source>
</evidence>